<gene>
    <name evidence="2" type="ORF">AT746_01840</name>
</gene>
<dbReference type="PROSITE" id="PS51352">
    <property type="entry name" value="THIOREDOXIN_2"/>
    <property type="match status" value="1"/>
</dbReference>
<dbReference type="InterPro" id="IPR050553">
    <property type="entry name" value="Thioredoxin_ResA/DsbE_sf"/>
</dbReference>
<organism evidence="2 3">
    <name type="scientific">Lacimicrobium alkaliphilum</name>
    <dbReference type="NCBI Taxonomy" id="1526571"/>
    <lineage>
        <taxon>Bacteria</taxon>
        <taxon>Pseudomonadati</taxon>
        <taxon>Pseudomonadota</taxon>
        <taxon>Gammaproteobacteria</taxon>
        <taxon>Alteromonadales</taxon>
        <taxon>Alteromonadaceae</taxon>
        <taxon>Lacimicrobium</taxon>
    </lineage>
</organism>
<reference evidence="2 3" key="1">
    <citation type="submission" date="2015-12" db="EMBL/GenBank/DDBJ databases">
        <title>Complete genome of Lacimicrobium alkaliphilum KCTC 32984.</title>
        <authorList>
            <person name="Kim S.-G."/>
            <person name="Lee Y.-J."/>
        </authorList>
    </citation>
    <scope>NUCLEOTIDE SEQUENCE [LARGE SCALE GENOMIC DNA]</scope>
    <source>
        <strain evidence="2 3">YelD216</strain>
    </source>
</reference>
<dbReference type="Proteomes" id="UP000068447">
    <property type="component" value="Chromosome"/>
</dbReference>
<evidence type="ECO:0000313" key="2">
    <source>
        <dbReference type="EMBL" id="ALS97142.1"/>
    </source>
</evidence>
<feature type="domain" description="Thioredoxin" evidence="1">
    <location>
        <begin position="9"/>
        <end position="163"/>
    </location>
</feature>
<dbReference type="SUPFAM" id="SSF52833">
    <property type="entry name" value="Thioredoxin-like"/>
    <property type="match status" value="2"/>
</dbReference>
<sequence>MKAKLWLLLLCGLVFVGIALYPRCAEANSDHLQQVVHDLNGKALVLSALTDNKPVYLKLWATWCKPCMQQMPHFQNVQQKFGDDIDVIAVNIDLNDSDEKIQQVREQFDLTMPVVKDSLGEVARDFQMRGTPYHLIFDRAGKLVHQGHEANESLDNKLSLLADGELDLNALSLPTQPLSEPKQPPRPLELLYFTATWCDWYLEERRPDMSQNCIEQQKQANALSQLYPDLAITGVLSHLWTNEEALDKYKRRHQVTFKLTIDEAGSHFFRHKIKRFPTYLMLVDGKPALRSQNAEDIRRFMQQQQSSAGH</sequence>
<dbReference type="Gene3D" id="3.40.30.10">
    <property type="entry name" value="Glutaredoxin"/>
    <property type="match status" value="2"/>
</dbReference>
<dbReference type="GO" id="GO:0016209">
    <property type="term" value="F:antioxidant activity"/>
    <property type="evidence" value="ECO:0007669"/>
    <property type="project" value="InterPro"/>
</dbReference>
<name>A0A0U2JI87_9ALTE</name>
<keyword evidence="3" id="KW-1185">Reference proteome</keyword>
<dbReference type="InterPro" id="IPR036249">
    <property type="entry name" value="Thioredoxin-like_sf"/>
</dbReference>
<evidence type="ECO:0000259" key="1">
    <source>
        <dbReference type="PROSITE" id="PS51352"/>
    </source>
</evidence>
<dbReference type="PANTHER" id="PTHR42852">
    <property type="entry name" value="THIOL:DISULFIDE INTERCHANGE PROTEIN DSBE"/>
    <property type="match status" value="1"/>
</dbReference>
<dbReference type="AlphaFoldDB" id="A0A0U2JI87"/>
<dbReference type="EMBL" id="CP013650">
    <property type="protein sequence ID" value="ALS97142.1"/>
    <property type="molecule type" value="Genomic_DNA"/>
</dbReference>
<dbReference type="InterPro" id="IPR013766">
    <property type="entry name" value="Thioredoxin_domain"/>
</dbReference>
<dbReference type="OrthoDB" id="9799347at2"/>
<dbReference type="PANTHER" id="PTHR42852:SF13">
    <property type="entry name" value="PROTEIN DIPZ"/>
    <property type="match status" value="1"/>
</dbReference>
<dbReference type="CDD" id="cd02966">
    <property type="entry name" value="TlpA_like_family"/>
    <property type="match status" value="1"/>
</dbReference>
<accession>A0A0U2JI87</accession>
<dbReference type="InterPro" id="IPR000866">
    <property type="entry name" value="AhpC/TSA"/>
</dbReference>
<evidence type="ECO:0000313" key="3">
    <source>
        <dbReference type="Proteomes" id="UP000068447"/>
    </source>
</evidence>
<dbReference type="Pfam" id="PF00578">
    <property type="entry name" value="AhpC-TSA"/>
    <property type="match status" value="1"/>
</dbReference>
<dbReference type="KEGG" id="lal:AT746_01840"/>
<dbReference type="GO" id="GO:0016491">
    <property type="term" value="F:oxidoreductase activity"/>
    <property type="evidence" value="ECO:0007669"/>
    <property type="project" value="InterPro"/>
</dbReference>
<proteinExistence type="predicted"/>
<protein>
    <recommendedName>
        <fullName evidence="1">Thioredoxin domain-containing protein</fullName>
    </recommendedName>
</protein>
<dbReference type="STRING" id="1526571.AT746_01840"/>
<dbReference type="RefSeq" id="WP_062475653.1">
    <property type="nucleotide sequence ID" value="NZ_CP013650.1"/>
</dbReference>